<feature type="domain" description="NERD" evidence="2">
    <location>
        <begin position="18"/>
        <end position="135"/>
    </location>
</feature>
<dbReference type="PROSITE" id="PS50965">
    <property type="entry name" value="NERD"/>
    <property type="match status" value="1"/>
</dbReference>
<dbReference type="Pfam" id="PF08378">
    <property type="entry name" value="NERD"/>
    <property type="match status" value="1"/>
</dbReference>
<evidence type="ECO:0000259" key="2">
    <source>
        <dbReference type="PROSITE" id="PS50965"/>
    </source>
</evidence>
<feature type="region of interest" description="Disordered" evidence="1">
    <location>
        <begin position="218"/>
        <end position="257"/>
    </location>
</feature>
<feature type="region of interest" description="Disordered" evidence="1">
    <location>
        <begin position="1"/>
        <end position="20"/>
    </location>
</feature>
<name>A0ABT6UQK0_9GAMM</name>
<feature type="compositionally biased region" description="Low complexity" evidence="1">
    <location>
        <begin position="234"/>
        <end position="247"/>
    </location>
</feature>
<evidence type="ECO:0000256" key="1">
    <source>
        <dbReference type="SAM" id="MobiDB-lite"/>
    </source>
</evidence>
<proteinExistence type="predicted"/>
<dbReference type="EMBL" id="JASCSA010000008">
    <property type="protein sequence ID" value="MDI5884982.1"/>
    <property type="molecule type" value="Genomic_DNA"/>
</dbReference>
<evidence type="ECO:0000313" key="4">
    <source>
        <dbReference type="Proteomes" id="UP001229025"/>
    </source>
</evidence>
<accession>A0ABT6UQK0</accession>
<protein>
    <submittedName>
        <fullName evidence="3">NERD domain-containing protein</fullName>
    </submittedName>
</protein>
<sequence length="478" mass="52306">MIAKEKEAYSGDDERTRYGHRQEEDVAFHLRRAFGDDPEVVIFNDLRLKHGEENAQIDHLVMHPFGFIIIESKSITGEVRVNAAGEWQRSYRGNWSGLKSPLRQGELQQDILKRLLIEHRTHLMNKTLGLQGGFAGRQWKVLCAVSSNAIVHRDDMAKGVSAQVVKPEFLHEQVSGLIGARSMVKRALLFDTRPEFTKDELERVSEFLLKQDARSRRAHAVETVRREVSRRPQPAAKTPDAADSAASRWAVNEGSIRESDSKALANKALANKDLGNKDLGNNGAGYSAHGGNGIGDNAPGSHELDDQERCNKKQRAMARQGGDSSAVAVAIPAAAAVNEAKASAESVAKPKAETRAETTAPPAEAPVGSPVPEACLASPQLSEHLDRITARLNASAATQAPQEVRVQCQKCQEKDALLGRYGPYGYYVKCQVCNANTSLKQGCPACEHHSVRLSKSGAVYSGHCPQCEHEFVIFRQPD</sequence>
<feature type="compositionally biased region" description="Basic and acidic residues" evidence="1">
    <location>
        <begin position="302"/>
        <end position="311"/>
    </location>
</feature>
<feature type="region of interest" description="Disordered" evidence="1">
    <location>
        <begin position="343"/>
        <end position="370"/>
    </location>
</feature>
<dbReference type="Proteomes" id="UP001229025">
    <property type="component" value="Unassembled WGS sequence"/>
</dbReference>
<gene>
    <name evidence="3" type="ORF">QLT01_11520</name>
</gene>
<reference evidence="4" key="1">
    <citation type="submission" date="2023-07" db="EMBL/GenBank/DDBJ databases">
        <title>Genome-based characterization of strain KMM 296 and proposal for reclassification of Cobetia litoralis and Cobetia pacifica, and emended description of the species Cobetia amphilecti and Cobetia marina.</title>
        <authorList>
            <person name="Balabanova L."/>
            <person name="Nedashkovskaya O."/>
        </authorList>
    </citation>
    <scope>NUCLEOTIDE SEQUENCE [LARGE SCALE GENOMIC DNA]</scope>
    <source>
        <strain evidence="4">NRIC 0815</strain>
    </source>
</reference>
<dbReference type="RefSeq" id="WP_284727002.1">
    <property type="nucleotide sequence ID" value="NZ_JASCSA010000008.1"/>
</dbReference>
<comment type="caution">
    <text evidence="3">The sequence shown here is derived from an EMBL/GenBank/DDBJ whole genome shotgun (WGS) entry which is preliminary data.</text>
</comment>
<feature type="compositionally biased region" description="Low complexity" evidence="1">
    <location>
        <begin position="357"/>
        <end position="366"/>
    </location>
</feature>
<evidence type="ECO:0000313" key="3">
    <source>
        <dbReference type="EMBL" id="MDI5884982.1"/>
    </source>
</evidence>
<dbReference type="InterPro" id="IPR011528">
    <property type="entry name" value="NERD"/>
</dbReference>
<keyword evidence="4" id="KW-1185">Reference proteome</keyword>
<feature type="region of interest" description="Disordered" evidence="1">
    <location>
        <begin position="290"/>
        <end position="323"/>
    </location>
</feature>
<feature type="compositionally biased region" description="Basic and acidic residues" evidence="1">
    <location>
        <begin position="218"/>
        <end position="230"/>
    </location>
</feature>
<organism evidence="3 4">
    <name type="scientific">Cobetia amphilecti</name>
    <dbReference type="NCBI Taxonomy" id="1055104"/>
    <lineage>
        <taxon>Bacteria</taxon>
        <taxon>Pseudomonadati</taxon>
        <taxon>Pseudomonadota</taxon>
        <taxon>Gammaproteobacteria</taxon>
        <taxon>Oceanospirillales</taxon>
        <taxon>Halomonadaceae</taxon>
        <taxon>Cobetia</taxon>
    </lineage>
</organism>